<dbReference type="EMBL" id="QSGD01000045">
    <property type="protein sequence ID" value="RHB02296.1"/>
    <property type="molecule type" value="Genomic_DNA"/>
</dbReference>
<protein>
    <submittedName>
        <fullName evidence="2">DUF1146 domain-containing protein</fullName>
    </submittedName>
</protein>
<keyword evidence="1" id="KW-0812">Transmembrane</keyword>
<dbReference type="Pfam" id="PF06612">
    <property type="entry name" value="DUF1146"/>
    <property type="match status" value="1"/>
</dbReference>
<comment type="caution">
    <text evidence="2">The sequence shown here is derived from an EMBL/GenBank/DDBJ whole genome shotgun (WGS) entry which is preliminary data.</text>
</comment>
<gene>
    <name evidence="2" type="ORF">DW907_09665</name>
</gene>
<dbReference type="Proteomes" id="UP000285288">
    <property type="component" value="Unassembled WGS sequence"/>
</dbReference>
<feature type="transmembrane region" description="Helical" evidence="1">
    <location>
        <begin position="45"/>
        <end position="66"/>
    </location>
</feature>
<proteinExistence type="predicted"/>
<reference evidence="2 3" key="1">
    <citation type="submission" date="2018-08" db="EMBL/GenBank/DDBJ databases">
        <title>A genome reference for cultivated species of the human gut microbiota.</title>
        <authorList>
            <person name="Zou Y."/>
            <person name="Xue W."/>
            <person name="Luo G."/>
        </authorList>
    </citation>
    <scope>NUCLEOTIDE SEQUENCE [LARGE SCALE GENOMIC DNA]</scope>
    <source>
        <strain evidence="2 3">AM42-13AC</strain>
    </source>
</reference>
<keyword evidence="1" id="KW-0472">Membrane</keyword>
<dbReference type="InterPro" id="IPR009526">
    <property type="entry name" value="DUF1146"/>
</dbReference>
<evidence type="ECO:0000256" key="1">
    <source>
        <dbReference type="SAM" id="Phobius"/>
    </source>
</evidence>
<keyword evidence="1" id="KW-1133">Transmembrane helix</keyword>
<dbReference type="AlphaFoldDB" id="A0A413UAT7"/>
<accession>A0A413UAT7</accession>
<organism evidence="2 3">
    <name type="scientific">Holdemanella biformis</name>
    <dbReference type="NCBI Taxonomy" id="1735"/>
    <lineage>
        <taxon>Bacteria</taxon>
        <taxon>Bacillati</taxon>
        <taxon>Bacillota</taxon>
        <taxon>Erysipelotrichia</taxon>
        <taxon>Erysipelotrichales</taxon>
        <taxon>Erysipelotrichaceae</taxon>
        <taxon>Holdemanella</taxon>
    </lineage>
</organism>
<feature type="transmembrane region" description="Helical" evidence="1">
    <location>
        <begin position="6"/>
        <end position="25"/>
    </location>
</feature>
<evidence type="ECO:0000313" key="3">
    <source>
        <dbReference type="Proteomes" id="UP000285288"/>
    </source>
</evidence>
<evidence type="ECO:0000313" key="2">
    <source>
        <dbReference type="EMBL" id="RHB02296.1"/>
    </source>
</evidence>
<name>A0A413UAT7_9FIRM</name>
<sequence>MANMAASVISYFVFFVCFGLSFYAISSIQFEKICSVKNPKKVQILMFLLSLCLAYVSSQAILQLTIYNGFA</sequence>